<evidence type="ECO:0000256" key="6">
    <source>
        <dbReference type="ARBA" id="ARBA00023136"/>
    </source>
</evidence>
<dbReference type="EMBL" id="JACBXS010000019">
    <property type="protein sequence ID" value="NYS25435.1"/>
    <property type="molecule type" value="Genomic_DNA"/>
</dbReference>
<sequence>MTSSAAQPSGDAVAMVEARRAELRAAKRRQSLLLLVVLAVAVLVAGHLGEVSWQKFVDGLPRFGRYIMRTMPQLSLESFGADMSRWMWNFRVWVGLLVDTVLIAFVATTLGVAGAFALCFAASDNLAPNSIVYHAARRTLEVLRTVPELVFALLFVFAFGLGAMAGVLAIALHTMGVLGKLFSEINETVSDRALEGVVAAGAARGQVIRYGVVPRVLPGFISYTLLRFEINVRSASVIGFVGAGGIGQELMFVINQFIYRDISAILLLLIITVALVDILSEWLRHRIIGGELQR</sequence>
<reference evidence="9 10" key="1">
    <citation type="journal article" date="2000" name="Arch. Microbiol.">
        <title>Rhodobaca bogoriensis gen. nov. and sp. nov., an alkaliphilic purple nonsulfur bacterium from African Rift Valley soda lakes.</title>
        <authorList>
            <person name="Milford A.D."/>
            <person name="Achenbach L.A."/>
            <person name="Jung D.O."/>
            <person name="Madigan M.T."/>
        </authorList>
    </citation>
    <scope>NUCLEOTIDE SEQUENCE [LARGE SCALE GENOMIC DNA]</scope>
    <source>
        <strain evidence="9 10">2376</strain>
    </source>
</reference>
<dbReference type="InterPro" id="IPR005769">
    <property type="entry name" value="PhnE/PtxC"/>
</dbReference>
<dbReference type="PANTHER" id="PTHR30043:SF1">
    <property type="entry name" value="ABC TRANSPORT SYSTEM PERMEASE PROTEIN P69"/>
    <property type="match status" value="1"/>
</dbReference>
<dbReference type="GO" id="GO:0015416">
    <property type="term" value="F:ABC-type phosphonate transporter activity"/>
    <property type="evidence" value="ECO:0007669"/>
    <property type="project" value="InterPro"/>
</dbReference>
<name>A0A7Z0I062_9RHOB</name>
<evidence type="ECO:0000259" key="8">
    <source>
        <dbReference type="PROSITE" id="PS50928"/>
    </source>
</evidence>
<evidence type="ECO:0000256" key="4">
    <source>
        <dbReference type="ARBA" id="ARBA00022692"/>
    </source>
</evidence>
<feature type="transmembrane region" description="Helical" evidence="7">
    <location>
        <begin position="32"/>
        <end position="49"/>
    </location>
</feature>
<dbReference type="SUPFAM" id="SSF161098">
    <property type="entry name" value="MetI-like"/>
    <property type="match status" value="1"/>
</dbReference>
<dbReference type="AlphaFoldDB" id="A0A7Z0I062"/>
<dbReference type="Proteomes" id="UP000529417">
    <property type="component" value="Unassembled WGS sequence"/>
</dbReference>
<comment type="similarity">
    <text evidence="7">Belongs to the binding-protein-dependent transport system permease family.</text>
</comment>
<keyword evidence="6 7" id="KW-0472">Membrane</keyword>
<evidence type="ECO:0000256" key="7">
    <source>
        <dbReference type="RuleBase" id="RU363032"/>
    </source>
</evidence>
<comment type="caution">
    <text evidence="9">The sequence shown here is derived from an EMBL/GenBank/DDBJ whole genome shotgun (WGS) entry which is preliminary data.</text>
</comment>
<dbReference type="NCBIfam" id="TIGR01097">
    <property type="entry name" value="PhnE"/>
    <property type="match status" value="1"/>
</dbReference>
<organism evidence="9 10">
    <name type="scientific">Rhabdonatronobacter sediminivivens</name>
    <dbReference type="NCBI Taxonomy" id="2743469"/>
    <lineage>
        <taxon>Bacteria</taxon>
        <taxon>Pseudomonadati</taxon>
        <taxon>Pseudomonadota</taxon>
        <taxon>Alphaproteobacteria</taxon>
        <taxon>Rhodobacterales</taxon>
        <taxon>Paracoccaceae</taxon>
        <taxon>Rhabdonatronobacter</taxon>
    </lineage>
</organism>
<gene>
    <name evidence="9" type="primary">phnE</name>
    <name evidence="9" type="ORF">HUK65_10560</name>
</gene>
<dbReference type="Pfam" id="PF00528">
    <property type="entry name" value="BPD_transp_1"/>
    <property type="match status" value="1"/>
</dbReference>
<keyword evidence="2 7" id="KW-0813">Transport</keyword>
<dbReference type="RefSeq" id="WP_179906134.1">
    <property type="nucleotide sequence ID" value="NZ_JACBXS010000019.1"/>
</dbReference>
<keyword evidence="10" id="KW-1185">Reference proteome</keyword>
<accession>A0A7Z0I062</accession>
<evidence type="ECO:0000256" key="2">
    <source>
        <dbReference type="ARBA" id="ARBA00022448"/>
    </source>
</evidence>
<comment type="subcellular location">
    <subcellularLocation>
        <location evidence="1 7">Cell membrane</location>
        <topology evidence="1 7">Multi-pass membrane protein</topology>
    </subcellularLocation>
</comment>
<dbReference type="PROSITE" id="PS50928">
    <property type="entry name" value="ABC_TM1"/>
    <property type="match status" value="1"/>
</dbReference>
<proteinExistence type="inferred from homology"/>
<keyword evidence="3" id="KW-1003">Cell membrane</keyword>
<dbReference type="Gene3D" id="1.10.3720.10">
    <property type="entry name" value="MetI-like"/>
    <property type="match status" value="1"/>
</dbReference>
<protein>
    <submittedName>
        <fullName evidence="9">Phosphonate ABC transporter, permease protein PhnE</fullName>
    </submittedName>
</protein>
<feature type="transmembrane region" description="Helical" evidence="7">
    <location>
        <begin position="149"/>
        <end position="172"/>
    </location>
</feature>
<evidence type="ECO:0000313" key="10">
    <source>
        <dbReference type="Proteomes" id="UP000529417"/>
    </source>
</evidence>
<evidence type="ECO:0000313" key="9">
    <source>
        <dbReference type="EMBL" id="NYS25435.1"/>
    </source>
</evidence>
<keyword evidence="5 7" id="KW-1133">Transmembrane helix</keyword>
<feature type="transmembrane region" description="Helical" evidence="7">
    <location>
        <begin position="92"/>
        <end position="121"/>
    </location>
</feature>
<feature type="domain" description="ABC transmembrane type-1" evidence="8">
    <location>
        <begin position="97"/>
        <end position="280"/>
    </location>
</feature>
<evidence type="ECO:0000256" key="5">
    <source>
        <dbReference type="ARBA" id="ARBA00022989"/>
    </source>
</evidence>
<evidence type="ECO:0000256" key="1">
    <source>
        <dbReference type="ARBA" id="ARBA00004651"/>
    </source>
</evidence>
<feature type="transmembrane region" description="Helical" evidence="7">
    <location>
        <begin position="257"/>
        <end position="279"/>
    </location>
</feature>
<dbReference type="InterPro" id="IPR035906">
    <property type="entry name" value="MetI-like_sf"/>
</dbReference>
<dbReference type="PANTHER" id="PTHR30043">
    <property type="entry name" value="PHOSPHONATES TRANSPORT SYSTEM PERMEASE PROTEIN"/>
    <property type="match status" value="1"/>
</dbReference>
<dbReference type="GO" id="GO:0005886">
    <property type="term" value="C:plasma membrane"/>
    <property type="evidence" value="ECO:0007669"/>
    <property type="project" value="UniProtKB-SubCell"/>
</dbReference>
<evidence type="ECO:0000256" key="3">
    <source>
        <dbReference type="ARBA" id="ARBA00022475"/>
    </source>
</evidence>
<keyword evidence="4 7" id="KW-0812">Transmembrane</keyword>
<dbReference type="InterPro" id="IPR000515">
    <property type="entry name" value="MetI-like"/>
</dbReference>